<comment type="caution">
    <text evidence="4">The sequence shown here is derived from an EMBL/GenBank/DDBJ whole genome shotgun (WGS) entry which is preliminary data.</text>
</comment>
<evidence type="ECO:0000259" key="3">
    <source>
        <dbReference type="PROSITE" id="PS50110"/>
    </source>
</evidence>
<evidence type="ECO:0000313" key="5">
    <source>
        <dbReference type="Proteomes" id="UP000321523"/>
    </source>
</evidence>
<keyword evidence="5" id="KW-1185">Reference proteome</keyword>
<proteinExistence type="predicted"/>
<dbReference type="EMBL" id="BJYZ01000075">
    <property type="protein sequence ID" value="GEO43339.1"/>
    <property type="molecule type" value="Genomic_DNA"/>
</dbReference>
<evidence type="ECO:0000256" key="1">
    <source>
        <dbReference type="ARBA" id="ARBA00022553"/>
    </source>
</evidence>
<dbReference type="SMART" id="SM00448">
    <property type="entry name" value="REC"/>
    <property type="match status" value="2"/>
</dbReference>
<dbReference type="SUPFAM" id="SSF52172">
    <property type="entry name" value="CheY-like"/>
    <property type="match status" value="2"/>
</dbReference>
<dbReference type="OrthoDB" id="9801602at2"/>
<name>A0A512E3P5_9PROT</name>
<dbReference type="InterPro" id="IPR011006">
    <property type="entry name" value="CheY-like_superfamily"/>
</dbReference>
<dbReference type="GO" id="GO:0000160">
    <property type="term" value="P:phosphorelay signal transduction system"/>
    <property type="evidence" value="ECO:0007669"/>
    <property type="project" value="InterPro"/>
</dbReference>
<dbReference type="Proteomes" id="UP000321523">
    <property type="component" value="Unassembled WGS sequence"/>
</dbReference>
<dbReference type="Gene3D" id="3.40.50.2300">
    <property type="match status" value="2"/>
</dbReference>
<sequence length="261" mass="28388">MTMAAPRVFVVDDDRDHAESVADLLTLRGYDVELAFSGEEAVARFQQTEFDLILLDVKLPGMNGLETFVACQALRPDVRVVMMTGYSVEQLVRQAVDEGVLAVLHKPFDAAGLLDAVEKAQPRGLVLVADDEPEFVESLVPVLRSAGYRVHSASDGQEALHRASSTPIDCLILDACMPLLSGLEVYLRLSDSGLQIPTIMVTGLTGGEEAQRLGTLADRVLGKPFNPAALLRLLDELMPHRDRRDGIVPTALIRPGLRGHQ</sequence>
<feature type="modified residue" description="4-aspartylphosphate" evidence="2">
    <location>
        <position position="56"/>
    </location>
</feature>
<dbReference type="CDD" id="cd00156">
    <property type="entry name" value="REC"/>
    <property type="match status" value="2"/>
</dbReference>
<reference evidence="4 5" key="1">
    <citation type="submission" date="2019-07" db="EMBL/GenBank/DDBJ databases">
        <title>Whole genome shotgun sequence of Skermanella aerolata NBRC 106429.</title>
        <authorList>
            <person name="Hosoyama A."/>
            <person name="Uohara A."/>
            <person name="Ohji S."/>
            <person name="Ichikawa N."/>
        </authorList>
    </citation>
    <scope>NUCLEOTIDE SEQUENCE [LARGE SCALE GENOMIC DNA]</scope>
    <source>
        <strain evidence="4 5">NBRC 106429</strain>
    </source>
</reference>
<gene>
    <name evidence="4" type="ORF">SAE02_74870</name>
</gene>
<keyword evidence="1 2" id="KW-0597">Phosphoprotein</keyword>
<feature type="domain" description="Response regulatory" evidence="3">
    <location>
        <begin position="125"/>
        <end position="238"/>
    </location>
</feature>
<dbReference type="InterPro" id="IPR001789">
    <property type="entry name" value="Sig_transdc_resp-reg_receiver"/>
</dbReference>
<feature type="domain" description="Response regulatory" evidence="3">
    <location>
        <begin position="7"/>
        <end position="121"/>
    </location>
</feature>
<evidence type="ECO:0000313" key="4">
    <source>
        <dbReference type="EMBL" id="GEO43339.1"/>
    </source>
</evidence>
<protein>
    <recommendedName>
        <fullName evidence="3">Response regulatory domain-containing protein</fullName>
    </recommendedName>
</protein>
<dbReference type="PANTHER" id="PTHR44591:SF3">
    <property type="entry name" value="RESPONSE REGULATORY DOMAIN-CONTAINING PROTEIN"/>
    <property type="match status" value="1"/>
</dbReference>
<organism evidence="4 5">
    <name type="scientific">Skermanella aerolata</name>
    <dbReference type="NCBI Taxonomy" id="393310"/>
    <lineage>
        <taxon>Bacteria</taxon>
        <taxon>Pseudomonadati</taxon>
        <taxon>Pseudomonadota</taxon>
        <taxon>Alphaproteobacteria</taxon>
        <taxon>Rhodospirillales</taxon>
        <taxon>Azospirillaceae</taxon>
        <taxon>Skermanella</taxon>
    </lineage>
</organism>
<dbReference type="InterPro" id="IPR050595">
    <property type="entry name" value="Bact_response_regulator"/>
</dbReference>
<feature type="modified residue" description="4-aspartylphosphate" evidence="2">
    <location>
        <position position="174"/>
    </location>
</feature>
<dbReference type="RefSeq" id="WP_052832709.1">
    <property type="nucleotide sequence ID" value="NZ_BJYZ01000075.1"/>
</dbReference>
<accession>A0A512E3P5</accession>
<dbReference type="AlphaFoldDB" id="A0A512E3P5"/>
<dbReference type="Pfam" id="PF00072">
    <property type="entry name" value="Response_reg"/>
    <property type="match status" value="2"/>
</dbReference>
<evidence type="ECO:0000256" key="2">
    <source>
        <dbReference type="PROSITE-ProRule" id="PRU00169"/>
    </source>
</evidence>
<dbReference type="PROSITE" id="PS50110">
    <property type="entry name" value="RESPONSE_REGULATORY"/>
    <property type="match status" value="2"/>
</dbReference>
<dbReference type="PANTHER" id="PTHR44591">
    <property type="entry name" value="STRESS RESPONSE REGULATOR PROTEIN 1"/>
    <property type="match status" value="1"/>
</dbReference>